<dbReference type="GO" id="GO:0003735">
    <property type="term" value="F:structural constituent of ribosome"/>
    <property type="evidence" value="ECO:0007669"/>
    <property type="project" value="InterPro"/>
</dbReference>
<dbReference type="GeneID" id="38572738"/>
<dbReference type="InterPro" id="IPR000307">
    <property type="entry name" value="Ribosomal_bS16"/>
</dbReference>
<dbReference type="EMBL" id="MF167426">
    <property type="protein sequence ID" value="ASQ40252.1"/>
    <property type="molecule type" value="Genomic_DNA"/>
</dbReference>
<evidence type="ECO:0000256" key="3">
    <source>
        <dbReference type="ARBA" id="ARBA00023274"/>
    </source>
</evidence>
<gene>
    <name evidence="4" type="primary">rps16</name>
</gene>
<geneLocation type="plastid" evidence="4"/>
<reference evidence="4" key="1">
    <citation type="submission" date="2017-05" db="EMBL/GenBank/DDBJ databases">
        <title>Plastid comparative genomics reveals ancient divergence between Glaucophyte genera.</title>
        <authorList>
            <person name="Figueroa-Martinez F.J."/>
            <person name="Jackson C."/>
            <person name="Reyes-Prieto A."/>
        </authorList>
    </citation>
    <scope>NUCLEOTIDE SEQUENCE</scope>
    <source>
        <strain evidence="4">SAG 46.84</strain>
    </source>
</reference>
<evidence type="ECO:0000256" key="1">
    <source>
        <dbReference type="ARBA" id="ARBA00006668"/>
    </source>
</evidence>
<dbReference type="InterPro" id="IPR020592">
    <property type="entry name" value="Ribosomal_bS16_CS"/>
</dbReference>
<accession>A0A3G1IWB5</accession>
<proteinExistence type="inferred from homology"/>
<dbReference type="GO" id="GO:0015935">
    <property type="term" value="C:small ribosomal subunit"/>
    <property type="evidence" value="ECO:0007669"/>
    <property type="project" value="TreeGrafter"/>
</dbReference>
<dbReference type="PANTHER" id="PTHR12919:SF20">
    <property type="entry name" value="SMALL RIBOSOMAL SUBUNIT PROTEIN BS16M"/>
    <property type="match status" value="1"/>
</dbReference>
<keyword evidence="2 4" id="KW-0689">Ribosomal protein</keyword>
<dbReference type="RefSeq" id="YP_009546191.1">
    <property type="nucleotide sequence ID" value="NC_040153.1"/>
</dbReference>
<dbReference type="HAMAP" id="MF_00385">
    <property type="entry name" value="Ribosomal_bS16"/>
    <property type="match status" value="1"/>
</dbReference>
<dbReference type="GO" id="GO:0005739">
    <property type="term" value="C:mitochondrion"/>
    <property type="evidence" value="ECO:0007669"/>
    <property type="project" value="GOC"/>
</dbReference>
<keyword evidence="4" id="KW-0934">Plastid</keyword>
<dbReference type="SUPFAM" id="SSF54565">
    <property type="entry name" value="Ribosomal protein S16"/>
    <property type="match status" value="1"/>
</dbReference>
<name>A0A3G1IWB5_9EUKA</name>
<dbReference type="GO" id="GO:0032543">
    <property type="term" value="P:mitochondrial translation"/>
    <property type="evidence" value="ECO:0007669"/>
    <property type="project" value="TreeGrafter"/>
</dbReference>
<dbReference type="AlphaFoldDB" id="A0A3G1IWB5"/>
<evidence type="ECO:0000256" key="2">
    <source>
        <dbReference type="ARBA" id="ARBA00022980"/>
    </source>
</evidence>
<keyword evidence="3" id="KW-0687">Ribonucleoprotein</keyword>
<dbReference type="Pfam" id="PF00886">
    <property type="entry name" value="Ribosomal_S16"/>
    <property type="match status" value="1"/>
</dbReference>
<dbReference type="Gene3D" id="3.30.1320.10">
    <property type="match status" value="1"/>
</dbReference>
<dbReference type="PANTHER" id="PTHR12919">
    <property type="entry name" value="30S RIBOSOMAL PROTEIN S16"/>
    <property type="match status" value="1"/>
</dbReference>
<sequence length="77" mass="8799">MVKLRLKRCGRKGQITYRIVLINSRSRRDGRPICEVGFYNPQTKETFLKPELIKKSIANGAQPTLTVSNILKKAKLL</sequence>
<comment type="similarity">
    <text evidence="1">Belongs to the bacterial ribosomal protein bS16 family.</text>
</comment>
<dbReference type="InterPro" id="IPR023803">
    <property type="entry name" value="Ribosomal_bS16_dom_sf"/>
</dbReference>
<dbReference type="PROSITE" id="PS00732">
    <property type="entry name" value="RIBOSOMAL_S16"/>
    <property type="match status" value="1"/>
</dbReference>
<dbReference type="NCBIfam" id="TIGR00002">
    <property type="entry name" value="S16"/>
    <property type="match status" value="1"/>
</dbReference>
<evidence type="ECO:0000313" key="4">
    <source>
        <dbReference type="EMBL" id="ASQ40252.1"/>
    </source>
</evidence>
<protein>
    <submittedName>
        <fullName evidence="4">Ribosomal protein S16</fullName>
    </submittedName>
</protein>
<organism evidence="4">
    <name type="scientific">Gloeochaete wittrockiana</name>
    <dbReference type="NCBI Taxonomy" id="38269"/>
    <lineage>
        <taxon>Eukaryota</taxon>
        <taxon>Glaucocystophyceae</taxon>
        <taxon>Gloeochaetales</taxon>
        <taxon>Gloeochaetaceae</taxon>
        <taxon>Gloeochaete</taxon>
    </lineage>
</organism>